<reference evidence="13 14" key="1">
    <citation type="journal article" date="2015" name="Genome Announc.">
        <title>Expanding the biotechnology potential of lactobacilli through comparative genomics of 213 strains and associated genera.</title>
        <authorList>
            <person name="Sun Z."/>
            <person name="Harris H.M."/>
            <person name="McCann A."/>
            <person name="Guo C."/>
            <person name="Argimon S."/>
            <person name="Zhang W."/>
            <person name="Yang X."/>
            <person name="Jeffery I.B."/>
            <person name="Cooney J.C."/>
            <person name="Kagawa T.F."/>
            <person name="Liu W."/>
            <person name="Song Y."/>
            <person name="Salvetti E."/>
            <person name="Wrobel A."/>
            <person name="Rasinkangas P."/>
            <person name="Parkhill J."/>
            <person name="Rea M.C."/>
            <person name="O'Sullivan O."/>
            <person name="Ritari J."/>
            <person name="Douillard F.P."/>
            <person name="Paul Ross R."/>
            <person name="Yang R."/>
            <person name="Briner A.E."/>
            <person name="Felis G.E."/>
            <person name="de Vos W.M."/>
            <person name="Barrangou R."/>
            <person name="Klaenhammer T.R."/>
            <person name="Caufield P.W."/>
            <person name="Cui Y."/>
            <person name="Zhang H."/>
            <person name="O'Toole P.W."/>
        </authorList>
    </citation>
    <scope>NUCLEOTIDE SEQUENCE [LARGE SCALE GENOMIC DNA]</scope>
    <source>
        <strain evidence="13 14">DSM 16043</strain>
    </source>
</reference>
<evidence type="ECO:0000256" key="6">
    <source>
        <dbReference type="ARBA" id="ARBA00022801"/>
    </source>
</evidence>
<evidence type="ECO:0000256" key="1">
    <source>
        <dbReference type="ARBA" id="ARBA00022490"/>
    </source>
</evidence>
<dbReference type="Gene3D" id="1.10.40.50">
    <property type="entry name" value="Probable gtpase engc, domain 3"/>
    <property type="match status" value="1"/>
</dbReference>
<dbReference type="GO" id="GO:0005525">
    <property type="term" value="F:GTP binding"/>
    <property type="evidence" value="ECO:0007669"/>
    <property type="project" value="UniProtKB-UniRule"/>
</dbReference>
<keyword evidence="14" id="KW-1185">Reference proteome</keyword>
<dbReference type="PANTHER" id="PTHR32120:SF11">
    <property type="entry name" value="SMALL RIBOSOMAL SUBUNIT BIOGENESIS GTPASE RSGA 1, MITOCHONDRIAL-RELATED"/>
    <property type="match status" value="1"/>
</dbReference>
<evidence type="ECO:0000259" key="11">
    <source>
        <dbReference type="PROSITE" id="PS50936"/>
    </source>
</evidence>
<feature type="binding site" evidence="10">
    <location>
        <position position="249"/>
    </location>
    <ligand>
        <name>Zn(2+)</name>
        <dbReference type="ChEBI" id="CHEBI:29105"/>
    </ligand>
</feature>
<dbReference type="InterPro" id="IPR004881">
    <property type="entry name" value="Ribosome_biogen_GTPase_RsgA"/>
</dbReference>
<dbReference type="InterPro" id="IPR027417">
    <property type="entry name" value="P-loop_NTPase"/>
</dbReference>
<evidence type="ECO:0000256" key="8">
    <source>
        <dbReference type="ARBA" id="ARBA00022884"/>
    </source>
</evidence>
<dbReference type="Gene3D" id="2.40.50.140">
    <property type="entry name" value="Nucleic acid-binding proteins"/>
    <property type="match status" value="1"/>
</dbReference>
<dbReference type="CDD" id="cd01854">
    <property type="entry name" value="YjeQ_EngC"/>
    <property type="match status" value="1"/>
</dbReference>
<evidence type="ECO:0000313" key="14">
    <source>
        <dbReference type="Proteomes" id="UP000051036"/>
    </source>
</evidence>
<keyword evidence="7 10" id="KW-0862">Zinc</keyword>
<evidence type="ECO:0000256" key="2">
    <source>
        <dbReference type="ARBA" id="ARBA00022517"/>
    </source>
</evidence>
<keyword evidence="2 10" id="KW-0690">Ribosome biogenesis</keyword>
<dbReference type="AlphaFoldDB" id="A0A0R1U8M7"/>
<comment type="cofactor">
    <cofactor evidence="10">
        <name>Zn(2+)</name>
        <dbReference type="ChEBI" id="CHEBI:29105"/>
    </cofactor>
    <text evidence="10">Binds 1 zinc ion per subunit.</text>
</comment>
<evidence type="ECO:0000256" key="3">
    <source>
        <dbReference type="ARBA" id="ARBA00022723"/>
    </source>
</evidence>
<dbReference type="HAMAP" id="MF_01820">
    <property type="entry name" value="GTPase_RsgA"/>
    <property type="match status" value="1"/>
</dbReference>
<comment type="subunit">
    <text evidence="10">Monomer. Associates with 30S ribosomal subunit, binds 16S rRNA.</text>
</comment>
<dbReference type="InterPro" id="IPR010914">
    <property type="entry name" value="RsgA_GTPase_dom"/>
</dbReference>
<dbReference type="Pfam" id="PF16745">
    <property type="entry name" value="RsgA_N"/>
    <property type="match status" value="1"/>
</dbReference>
<feature type="binding site" evidence="10">
    <location>
        <begin position="115"/>
        <end position="118"/>
    </location>
    <ligand>
        <name>GTP</name>
        <dbReference type="ChEBI" id="CHEBI:37565"/>
    </ligand>
</feature>
<dbReference type="CDD" id="cd04466">
    <property type="entry name" value="S1_YloQ_GTPase"/>
    <property type="match status" value="1"/>
</dbReference>
<dbReference type="STRING" id="1423763.FC46_GL000563"/>
<evidence type="ECO:0000259" key="12">
    <source>
        <dbReference type="PROSITE" id="PS51721"/>
    </source>
</evidence>
<dbReference type="PROSITE" id="PS50936">
    <property type="entry name" value="ENGC_GTPASE"/>
    <property type="match status" value="1"/>
</dbReference>
<feature type="binding site" evidence="10">
    <location>
        <position position="262"/>
    </location>
    <ligand>
        <name>Zn(2+)</name>
        <dbReference type="ChEBI" id="CHEBI:29105"/>
    </ligand>
</feature>
<keyword evidence="4 10" id="KW-0699">rRNA-binding</keyword>
<dbReference type="InterPro" id="IPR012340">
    <property type="entry name" value="NA-bd_OB-fold"/>
</dbReference>
<evidence type="ECO:0000256" key="9">
    <source>
        <dbReference type="ARBA" id="ARBA00023134"/>
    </source>
</evidence>
<evidence type="ECO:0000256" key="5">
    <source>
        <dbReference type="ARBA" id="ARBA00022741"/>
    </source>
</evidence>
<dbReference type="PANTHER" id="PTHR32120">
    <property type="entry name" value="SMALL RIBOSOMAL SUBUNIT BIOGENESIS GTPASE RSGA"/>
    <property type="match status" value="1"/>
</dbReference>
<comment type="subcellular location">
    <subcellularLocation>
        <location evidence="10">Cytoplasm</location>
    </subcellularLocation>
</comment>
<evidence type="ECO:0000256" key="10">
    <source>
        <dbReference type="HAMAP-Rule" id="MF_01820"/>
    </source>
</evidence>
<dbReference type="PATRIC" id="fig|1423763.3.peg.567"/>
<sequence length="298" mass="33611">MIRQAEGTVIGLIAGFYDVQTEEGLVRTRARGVFRQKKQKPVVGDHVEIQIDDHGTSYLVKILPRVNRIGRPAVANVSHVLLVISAVQPDFSVQLLDRFLTFFSWQKVAVTIYLSKSDLLDNSPKLDEIKASLGYYEKIGYSVFYNANDLGKEIPNLISEGQIWTLAGQSGAGKSTLLNKIKEDANQETGEISQVLNRGKHTTRQVKLFKLGSGFLADTPGFSAIDLTPIKLNQLKDYFVEFNKASQYCKFRGCQHLKEPGCEVKKLLEEKEILNSRYEDYLAMRTEISEGRMPEYLK</sequence>
<feature type="domain" description="EngC GTPase" evidence="11">
    <location>
        <begin position="75"/>
        <end position="223"/>
    </location>
</feature>
<dbReference type="Pfam" id="PF03193">
    <property type="entry name" value="RsgA_GTPase"/>
    <property type="match status" value="1"/>
</dbReference>
<dbReference type="InterPro" id="IPR030378">
    <property type="entry name" value="G_CP_dom"/>
</dbReference>
<organism evidence="13 14">
    <name type="scientific">Lactobacillus kalixensis DSM 16043</name>
    <dbReference type="NCBI Taxonomy" id="1423763"/>
    <lineage>
        <taxon>Bacteria</taxon>
        <taxon>Bacillati</taxon>
        <taxon>Bacillota</taxon>
        <taxon>Bacilli</taxon>
        <taxon>Lactobacillales</taxon>
        <taxon>Lactobacillaceae</taxon>
        <taxon>Lactobacillus</taxon>
    </lineage>
</organism>
<accession>A0A0R1U8M7</accession>
<dbReference type="GO" id="GO:0003924">
    <property type="term" value="F:GTPase activity"/>
    <property type="evidence" value="ECO:0007669"/>
    <property type="project" value="UniProtKB-UniRule"/>
</dbReference>
<name>A0A0R1U8M7_9LACO</name>
<dbReference type="SUPFAM" id="SSF52540">
    <property type="entry name" value="P-loop containing nucleoside triphosphate hydrolases"/>
    <property type="match status" value="1"/>
</dbReference>
<dbReference type="SUPFAM" id="SSF50249">
    <property type="entry name" value="Nucleic acid-binding proteins"/>
    <property type="match status" value="1"/>
</dbReference>
<dbReference type="PROSITE" id="PS51721">
    <property type="entry name" value="G_CP"/>
    <property type="match status" value="1"/>
</dbReference>
<feature type="binding site" evidence="10">
    <location>
        <position position="254"/>
    </location>
    <ligand>
        <name>Zn(2+)</name>
        <dbReference type="ChEBI" id="CHEBI:29105"/>
    </ligand>
</feature>
<keyword evidence="3 10" id="KW-0479">Metal-binding</keyword>
<dbReference type="Proteomes" id="UP000051036">
    <property type="component" value="Unassembled WGS sequence"/>
</dbReference>
<keyword evidence="9 10" id="KW-0342">GTP-binding</keyword>
<keyword evidence="6 10" id="KW-0378">Hydrolase</keyword>
<evidence type="ECO:0000256" key="7">
    <source>
        <dbReference type="ARBA" id="ARBA00022833"/>
    </source>
</evidence>
<dbReference type="InterPro" id="IPR031944">
    <property type="entry name" value="RsgA_N"/>
</dbReference>
<dbReference type="NCBIfam" id="TIGR00157">
    <property type="entry name" value="ribosome small subunit-dependent GTPase A"/>
    <property type="match status" value="1"/>
</dbReference>
<dbReference type="GO" id="GO:0005737">
    <property type="term" value="C:cytoplasm"/>
    <property type="evidence" value="ECO:0007669"/>
    <property type="project" value="UniProtKB-SubCell"/>
</dbReference>
<dbReference type="EMBL" id="AZFM01000019">
    <property type="protein sequence ID" value="KRL89660.1"/>
    <property type="molecule type" value="Genomic_DNA"/>
</dbReference>
<comment type="function">
    <text evidence="10">One of several proteins that assist in the late maturation steps of the functional core of the 30S ribosomal subunit. Helps release RbfA from mature subunits. May play a role in the assembly of ribosomal proteins into the subunit. Circularly permuted GTPase that catalyzes slow GTP hydrolysis, GTPase activity is stimulated by the 30S ribosomal subunit.</text>
</comment>
<keyword evidence="1 10" id="KW-0963">Cytoplasm</keyword>
<dbReference type="GO" id="GO:0042274">
    <property type="term" value="P:ribosomal small subunit biogenesis"/>
    <property type="evidence" value="ECO:0007669"/>
    <property type="project" value="UniProtKB-UniRule"/>
</dbReference>
<gene>
    <name evidence="10" type="primary">rsgA</name>
    <name evidence="13" type="ORF">FC46_GL000563</name>
</gene>
<keyword evidence="8 10" id="KW-0694">RNA-binding</keyword>
<dbReference type="GO" id="GO:0046872">
    <property type="term" value="F:metal ion binding"/>
    <property type="evidence" value="ECO:0007669"/>
    <property type="project" value="UniProtKB-KW"/>
</dbReference>
<evidence type="ECO:0000313" key="13">
    <source>
        <dbReference type="EMBL" id="KRL89660.1"/>
    </source>
</evidence>
<keyword evidence="5 10" id="KW-0547">Nucleotide-binding</keyword>
<feature type="binding site" evidence="10">
    <location>
        <position position="256"/>
    </location>
    <ligand>
        <name>Zn(2+)</name>
        <dbReference type="ChEBI" id="CHEBI:29105"/>
    </ligand>
</feature>
<evidence type="ECO:0000256" key="4">
    <source>
        <dbReference type="ARBA" id="ARBA00022730"/>
    </source>
</evidence>
<dbReference type="GO" id="GO:0019843">
    <property type="term" value="F:rRNA binding"/>
    <property type="evidence" value="ECO:0007669"/>
    <property type="project" value="UniProtKB-KW"/>
</dbReference>
<feature type="domain" description="CP-type G" evidence="12">
    <location>
        <begin position="66"/>
        <end position="225"/>
    </location>
</feature>
<feature type="binding site" evidence="10">
    <location>
        <begin position="168"/>
        <end position="176"/>
    </location>
    <ligand>
        <name>GTP</name>
        <dbReference type="ChEBI" id="CHEBI:37565"/>
    </ligand>
</feature>
<proteinExistence type="inferred from homology"/>
<protein>
    <recommendedName>
        <fullName evidence="10">Small ribosomal subunit biogenesis GTPase RsgA</fullName>
        <ecNumber evidence="10">3.6.1.-</ecNumber>
    </recommendedName>
</protein>
<comment type="caution">
    <text evidence="13">The sequence shown here is derived from an EMBL/GenBank/DDBJ whole genome shotgun (WGS) entry which is preliminary data.</text>
</comment>
<dbReference type="EC" id="3.6.1.-" evidence="10"/>
<dbReference type="Gene3D" id="3.40.50.300">
    <property type="entry name" value="P-loop containing nucleotide triphosphate hydrolases"/>
    <property type="match status" value="1"/>
</dbReference>
<comment type="similarity">
    <text evidence="10">Belongs to the TRAFAC class YlqF/YawG GTPase family. RsgA subfamily.</text>
</comment>